<gene>
    <name evidence="2" type="ORF">OE88DRAFT_1643868</name>
</gene>
<keyword evidence="3" id="KW-1185">Reference proteome</keyword>
<dbReference type="Gene3D" id="3.40.970.10">
    <property type="entry name" value="Ribonuclease H1, N-terminal domain"/>
    <property type="match status" value="2"/>
</dbReference>
<organism evidence="2 3">
    <name type="scientific">Heliocybe sulcata</name>
    <dbReference type="NCBI Taxonomy" id="5364"/>
    <lineage>
        <taxon>Eukaryota</taxon>
        <taxon>Fungi</taxon>
        <taxon>Dikarya</taxon>
        <taxon>Basidiomycota</taxon>
        <taxon>Agaricomycotina</taxon>
        <taxon>Agaricomycetes</taxon>
        <taxon>Gloeophyllales</taxon>
        <taxon>Gloeophyllaceae</taxon>
        <taxon>Heliocybe</taxon>
    </lineage>
</organism>
<dbReference type="EMBL" id="ML213508">
    <property type="protein sequence ID" value="TFK53212.1"/>
    <property type="molecule type" value="Genomic_DNA"/>
</dbReference>
<dbReference type="AlphaFoldDB" id="A0A5C3N7I9"/>
<sequence length="308" mass="33701">MFSAESTPTADDLADIFSALMVDQVQRLRRHLSQLDSKQAIPSDANNTHPDPVFDIFVPDPTTELTLVTATLAPYPSIPYLGTSSVLEPNQPVPVAAPSPALSVTAVSGWTHPNGRTRNVPSLPQPLLVTCQPQAGRKWYVIFSGIRPGLYNSWSAVAPLVNGVSSNSHQSYPRGQYILVKNDWIGCTTDTPPCINSSAPLHEYYVVIRGESLGVYQSWAQASWLVIGLPTSKYEVYRSSDAATRAFERARHAGLVQPFCFSELSQYEHAPGLQIQKYIAKVCSAAHLRLILGILGNTPVYERVQVLS</sequence>
<dbReference type="OrthoDB" id="3270804at2759"/>
<name>A0A5C3N7I9_9AGAM</name>
<dbReference type="InterPro" id="IPR009027">
    <property type="entry name" value="Ribosomal_bL9/RNase_H1_N"/>
</dbReference>
<evidence type="ECO:0000259" key="1">
    <source>
        <dbReference type="Pfam" id="PF01693"/>
    </source>
</evidence>
<proteinExistence type="predicted"/>
<feature type="domain" description="Ribonuclease H1 N-terminal" evidence="1">
    <location>
        <begin position="138"/>
        <end position="173"/>
    </location>
</feature>
<reference evidence="2 3" key="1">
    <citation type="journal article" date="2019" name="Nat. Ecol. Evol.">
        <title>Megaphylogeny resolves global patterns of mushroom evolution.</title>
        <authorList>
            <person name="Varga T."/>
            <person name="Krizsan K."/>
            <person name="Foldi C."/>
            <person name="Dima B."/>
            <person name="Sanchez-Garcia M."/>
            <person name="Sanchez-Ramirez S."/>
            <person name="Szollosi G.J."/>
            <person name="Szarkandi J.G."/>
            <person name="Papp V."/>
            <person name="Albert L."/>
            <person name="Andreopoulos W."/>
            <person name="Angelini C."/>
            <person name="Antonin V."/>
            <person name="Barry K.W."/>
            <person name="Bougher N.L."/>
            <person name="Buchanan P."/>
            <person name="Buyck B."/>
            <person name="Bense V."/>
            <person name="Catcheside P."/>
            <person name="Chovatia M."/>
            <person name="Cooper J."/>
            <person name="Damon W."/>
            <person name="Desjardin D."/>
            <person name="Finy P."/>
            <person name="Geml J."/>
            <person name="Haridas S."/>
            <person name="Hughes K."/>
            <person name="Justo A."/>
            <person name="Karasinski D."/>
            <person name="Kautmanova I."/>
            <person name="Kiss B."/>
            <person name="Kocsube S."/>
            <person name="Kotiranta H."/>
            <person name="LaButti K.M."/>
            <person name="Lechner B.E."/>
            <person name="Liimatainen K."/>
            <person name="Lipzen A."/>
            <person name="Lukacs Z."/>
            <person name="Mihaltcheva S."/>
            <person name="Morgado L.N."/>
            <person name="Niskanen T."/>
            <person name="Noordeloos M.E."/>
            <person name="Ohm R.A."/>
            <person name="Ortiz-Santana B."/>
            <person name="Ovrebo C."/>
            <person name="Racz N."/>
            <person name="Riley R."/>
            <person name="Savchenko A."/>
            <person name="Shiryaev A."/>
            <person name="Soop K."/>
            <person name="Spirin V."/>
            <person name="Szebenyi C."/>
            <person name="Tomsovsky M."/>
            <person name="Tulloss R.E."/>
            <person name="Uehling J."/>
            <person name="Grigoriev I.V."/>
            <person name="Vagvolgyi C."/>
            <person name="Papp T."/>
            <person name="Martin F.M."/>
            <person name="Miettinen O."/>
            <person name="Hibbett D.S."/>
            <person name="Nagy L.G."/>
        </authorList>
    </citation>
    <scope>NUCLEOTIDE SEQUENCE [LARGE SCALE GENOMIC DNA]</scope>
    <source>
        <strain evidence="2 3">OMC1185</strain>
    </source>
</reference>
<dbReference type="SUPFAM" id="SSF55658">
    <property type="entry name" value="L9 N-domain-like"/>
    <property type="match status" value="2"/>
</dbReference>
<accession>A0A5C3N7I9</accession>
<dbReference type="Pfam" id="PF01693">
    <property type="entry name" value="Cauli_VI"/>
    <property type="match status" value="2"/>
</dbReference>
<dbReference type="STRING" id="5364.A0A5C3N7I9"/>
<protein>
    <recommendedName>
        <fullName evidence="1">Ribonuclease H1 N-terminal domain-containing protein</fullName>
    </recommendedName>
</protein>
<dbReference type="InterPro" id="IPR037056">
    <property type="entry name" value="RNase_H1_N_sf"/>
</dbReference>
<feature type="domain" description="Ribonuclease H1 N-terminal" evidence="1">
    <location>
        <begin position="204"/>
        <end position="244"/>
    </location>
</feature>
<dbReference type="InterPro" id="IPR011320">
    <property type="entry name" value="RNase_H1_N"/>
</dbReference>
<dbReference type="Proteomes" id="UP000305948">
    <property type="component" value="Unassembled WGS sequence"/>
</dbReference>
<evidence type="ECO:0000313" key="3">
    <source>
        <dbReference type="Proteomes" id="UP000305948"/>
    </source>
</evidence>
<evidence type="ECO:0000313" key="2">
    <source>
        <dbReference type="EMBL" id="TFK53212.1"/>
    </source>
</evidence>